<gene>
    <name evidence="1" type="ORF">SCALOS_LOCUS11135</name>
</gene>
<evidence type="ECO:0000313" key="1">
    <source>
        <dbReference type="EMBL" id="CAG8717762.1"/>
    </source>
</evidence>
<organism evidence="1 2">
    <name type="scientific">Scutellospora calospora</name>
    <dbReference type="NCBI Taxonomy" id="85575"/>
    <lineage>
        <taxon>Eukaryota</taxon>
        <taxon>Fungi</taxon>
        <taxon>Fungi incertae sedis</taxon>
        <taxon>Mucoromycota</taxon>
        <taxon>Glomeromycotina</taxon>
        <taxon>Glomeromycetes</taxon>
        <taxon>Diversisporales</taxon>
        <taxon>Gigasporaceae</taxon>
        <taxon>Scutellospora</taxon>
    </lineage>
</organism>
<evidence type="ECO:0000313" key="2">
    <source>
        <dbReference type="Proteomes" id="UP000789860"/>
    </source>
</evidence>
<reference evidence="1" key="1">
    <citation type="submission" date="2021-06" db="EMBL/GenBank/DDBJ databases">
        <authorList>
            <person name="Kallberg Y."/>
            <person name="Tangrot J."/>
            <person name="Rosling A."/>
        </authorList>
    </citation>
    <scope>NUCLEOTIDE SEQUENCE</scope>
    <source>
        <strain evidence="1">AU212A</strain>
    </source>
</reference>
<sequence>GERVLGDKFSCSVSVIKGVSISMFEDVLFLEIDTVKVGGLISS</sequence>
<accession>A0ACA9PRK6</accession>
<protein>
    <submittedName>
        <fullName evidence="1">2194_t:CDS:1</fullName>
    </submittedName>
</protein>
<keyword evidence="2" id="KW-1185">Reference proteome</keyword>
<feature type="non-terminal residue" evidence="1">
    <location>
        <position position="1"/>
    </location>
</feature>
<dbReference type="Proteomes" id="UP000789860">
    <property type="component" value="Unassembled WGS sequence"/>
</dbReference>
<dbReference type="EMBL" id="CAJVPM010046031">
    <property type="protein sequence ID" value="CAG8717762.1"/>
    <property type="molecule type" value="Genomic_DNA"/>
</dbReference>
<proteinExistence type="predicted"/>
<name>A0ACA9PRK6_9GLOM</name>
<comment type="caution">
    <text evidence="1">The sequence shown here is derived from an EMBL/GenBank/DDBJ whole genome shotgun (WGS) entry which is preliminary data.</text>
</comment>